<keyword evidence="2" id="KW-1003">Cell membrane</keyword>
<evidence type="ECO:0000256" key="5">
    <source>
        <dbReference type="ARBA" id="ARBA00023136"/>
    </source>
</evidence>
<evidence type="ECO:0000256" key="1">
    <source>
        <dbReference type="ARBA" id="ARBA00004651"/>
    </source>
</evidence>
<feature type="domain" description="ABC3 transporter permease C-terminal" evidence="7">
    <location>
        <begin position="284"/>
        <end position="399"/>
    </location>
</feature>
<keyword evidence="4 6" id="KW-1133">Transmembrane helix</keyword>
<evidence type="ECO:0000256" key="4">
    <source>
        <dbReference type="ARBA" id="ARBA00022989"/>
    </source>
</evidence>
<dbReference type="AlphaFoldDB" id="A0A401U8Z6"/>
<dbReference type="OrthoDB" id="5933722at2"/>
<keyword evidence="5 6" id="KW-0472">Membrane</keyword>
<evidence type="ECO:0000256" key="2">
    <source>
        <dbReference type="ARBA" id="ARBA00022475"/>
    </source>
</evidence>
<dbReference type="RefSeq" id="WP_127122014.1">
    <property type="nucleotide sequence ID" value="NZ_BHXQ01000003.1"/>
</dbReference>
<comment type="subcellular location">
    <subcellularLocation>
        <location evidence="1">Cell membrane</location>
        <topology evidence="1">Multi-pass membrane protein</topology>
    </subcellularLocation>
</comment>
<evidence type="ECO:0000256" key="6">
    <source>
        <dbReference type="SAM" id="Phobius"/>
    </source>
</evidence>
<reference evidence="9 10" key="1">
    <citation type="submission" date="2018-11" db="EMBL/GenBank/DDBJ databases">
        <title>Chryseotalea sanarue gen. nov., sp., nov., a member of the family Cytophagaceae, isolated from a brackish lake in Hamamatsu Japan.</title>
        <authorList>
            <person name="Maejima Y."/>
            <person name="Iino T."/>
            <person name="Muraguchi Y."/>
            <person name="Fukuda K."/>
            <person name="Ohkuma M."/>
            <person name="Moriuchi R."/>
            <person name="Dohra H."/>
            <person name="Kimbara K."/>
            <person name="Shintani M."/>
        </authorList>
    </citation>
    <scope>NUCLEOTIDE SEQUENCE [LARGE SCALE GENOMIC DNA]</scope>
    <source>
        <strain evidence="9 10">Ys</strain>
    </source>
</reference>
<dbReference type="InterPro" id="IPR025857">
    <property type="entry name" value="MacB_PCD"/>
</dbReference>
<dbReference type="Proteomes" id="UP000288227">
    <property type="component" value="Unassembled WGS sequence"/>
</dbReference>
<dbReference type="Pfam" id="PF02687">
    <property type="entry name" value="FtsX"/>
    <property type="match status" value="2"/>
</dbReference>
<sequence>MLKNYLLITLRTLFRNKAFSSINIVGLAFGMSCSLIILLWVNDEMSVDAFHEHNDRLYRVLEKQSYTNGSVFVFSSTPGPMAPVIKEKFPEIELASRVTWPENRLFVVKEKSFYQEGRFVDADFLQMFSFKLSQGDTATALKSMYSIVVSKGMAERFFGDENPIGKVLVMDNEDSFTVSAVLDDIPSTSSIKFDYLISFDYYYKKNENWLGQWGNNNIRTNLLLRKDANVAALAGKMTQELNAQVEGSNVTFMLQIFQDAYLYGKFENGVLTGGRIEYVRIFLIVAILVLVIASINFMNLTTAQSAKRAKEVGLRKTVGAVRGQLTAQFLGESMLMVAFSSMLAIAISFLMLPIFNQIADKQLQLSLVDIPSLSIFIAIILFTGLLSGSYPAFYVSSFQPSKVLKGQMKSGTGAAQFRKVLVVLQFSLSIILIISTIVVYKQLNFVQQKDIGFNRGNVMYMRFQGDVAKHKEAIYQQLKDNAAIEHVSFSSANPIDFGNSTSNLVWEGKAPDEQILFSNFSADEDFVTTMQMDIVEGRGFSKEFPTDTSNFIINEAAKKAMGFNVAAEQSLTLWGERKGKIIGVVKDFHFQSIHSKVEPLFIMFEPDWFSIVFIRHKSGEAQAAISALESINKQYASAYPFNYNVMDADWDNLYKSEERTGRLFNYFAILSIIISCLGLFGLSAYAAEQRTKELGVRRVLGATSPVLVGLMAKDFARLVIIAALIGCPVGWRLMHTWLQSYAYHIDVDLLTVFLAAFASLVVALGTVGYHSLKVALANPANSLRYE</sequence>
<feature type="transmembrane region" description="Helical" evidence="6">
    <location>
        <begin position="21"/>
        <end position="41"/>
    </location>
</feature>
<name>A0A401U8Z6_9BACT</name>
<feature type="transmembrane region" description="Helical" evidence="6">
    <location>
        <begin position="749"/>
        <end position="769"/>
    </location>
</feature>
<dbReference type="PROSITE" id="PS51257">
    <property type="entry name" value="PROKAR_LIPOPROTEIN"/>
    <property type="match status" value="1"/>
</dbReference>
<feature type="transmembrane region" description="Helical" evidence="6">
    <location>
        <begin position="417"/>
        <end position="440"/>
    </location>
</feature>
<dbReference type="PANTHER" id="PTHR30572:SF18">
    <property type="entry name" value="ABC-TYPE MACROLIDE FAMILY EXPORT SYSTEM PERMEASE COMPONENT 2"/>
    <property type="match status" value="1"/>
</dbReference>
<feature type="transmembrane region" description="Helical" evidence="6">
    <location>
        <begin position="334"/>
        <end position="355"/>
    </location>
</feature>
<feature type="domain" description="MacB-like periplasmic core" evidence="8">
    <location>
        <begin position="20"/>
        <end position="239"/>
    </location>
</feature>
<dbReference type="InterPro" id="IPR050250">
    <property type="entry name" value="Macrolide_Exporter_MacB"/>
</dbReference>
<feature type="transmembrane region" description="Helical" evidence="6">
    <location>
        <begin position="375"/>
        <end position="396"/>
    </location>
</feature>
<dbReference type="EMBL" id="BHXQ01000003">
    <property type="protein sequence ID" value="GCC51347.1"/>
    <property type="molecule type" value="Genomic_DNA"/>
</dbReference>
<feature type="transmembrane region" description="Helical" evidence="6">
    <location>
        <begin position="715"/>
        <end position="734"/>
    </location>
</feature>
<evidence type="ECO:0000259" key="8">
    <source>
        <dbReference type="Pfam" id="PF12704"/>
    </source>
</evidence>
<dbReference type="PANTHER" id="PTHR30572">
    <property type="entry name" value="MEMBRANE COMPONENT OF TRANSPORTER-RELATED"/>
    <property type="match status" value="1"/>
</dbReference>
<keyword evidence="10" id="KW-1185">Reference proteome</keyword>
<proteinExistence type="predicted"/>
<accession>A0A401U8Z6</accession>
<dbReference type="GO" id="GO:0022857">
    <property type="term" value="F:transmembrane transporter activity"/>
    <property type="evidence" value="ECO:0007669"/>
    <property type="project" value="TreeGrafter"/>
</dbReference>
<feature type="transmembrane region" description="Helical" evidence="6">
    <location>
        <begin position="278"/>
        <end position="300"/>
    </location>
</feature>
<evidence type="ECO:0000259" key="7">
    <source>
        <dbReference type="Pfam" id="PF02687"/>
    </source>
</evidence>
<feature type="transmembrane region" description="Helical" evidence="6">
    <location>
        <begin position="663"/>
        <end position="687"/>
    </location>
</feature>
<evidence type="ECO:0000313" key="9">
    <source>
        <dbReference type="EMBL" id="GCC51347.1"/>
    </source>
</evidence>
<gene>
    <name evidence="9" type="ORF">SanaruYs_15720</name>
</gene>
<evidence type="ECO:0000256" key="3">
    <source>
        <dbReference type="ARBA" id="ARBA00022692"/>
    </source>
</evidence>
<protein>
    <submittedName>
        <fullName evidence="9">ABC transporter permease</fullName>
    </submittedName>
</protein>
<evidence type="ECO:0000313" key="10">
    <source>
        <dbReference type="Proteomes" id="UP000288227"/>
    </source>
</evidence>
<keyword evidence="3 6" id="KW-0812">Transmembrane</keyword>
<feature type="domain" description="ABC3 transporter permease C-terminal" evidence="7">
    <location>
        <begin position="667"/>
        <end position="775"/>
    </location>
</feature>
<dbReference type="GO" id="GO:0005886">
    <property type="term" value="C:plasma membrane"/>
    <property type="evidence" value="ECO:0007669"/>
    <property type="project" value="UniProtKB-SubCell"/>
</dbReference>
<dbReference type="InterPro" id="IPR003838">
    <property type="entry name" value="ABC3_permease_C"/>
</dbReference>
<comment type="caution">
    <text evidence="9">The sequence shown here is derived from an EMBL/GenBank/DDBJ whole genome shotgun (WGS) entry which is preliminary data.</text>
</comment>
<dbReference type="Pfam" id="PF12704">
    <property type="entry name" value="MacB_PCD"/>
    <property type="match status" value="1"/>
</dbReference>
<organism evidence="9 10">
    <name type="scientific">Chryseotalea sanaruensis</name>
    <dbReference type="NCBI Taxonomy" id="2482724"/>
    <lineage>
        <taxon>Bacteria</taxon>
        <taxon>Pseudomonadati</taxon>
        <taxon>Bacteroidota</taxon>
        <taxon>Cytophagia</taxon>
        <taxon>Cytophagales</taxon>
        <taxon>Chryseotaleaceae</taxon>
        <taxon>Chryseotalea</taxon>
    </lineage>
</organism>